<name>A0ABP6NK95_9ACTN</name>
<keyword evidence="2" id="KW-1185">Reference proteome</keyword>
<accession>A0ABP6NK95</accession>
<protein>
    <submittedName>
        <fullName evidence="1">Uncharacterized protein</fullName>
    </submittedName>
</protein>
<dbReference type="EMBL" id="BAAAUG010000219">
    <property type="protein sequence ID" value="GAA3151135.1"/>
    <property type="molecule type" value="Genomic_DNA"/>
</dbReference>
<proteinExistence type="predicted"/>
<evidence type="ECO:0000313" key="2">
    <source>
        <dbReference type="Proteomes" id="UP001501637"/>
    </source>
</evidence>
<comment type="caution">
    <text evidence="1">The sequence shown here is derived from an EMBL/GenBank/DDBJ whole genome shotgun (WGS) entry which is preliminary data.</text>
</comment>
<evidence type="ECO:0000313" key="1">
    <source>
        <dbReference type="EMBL" id="GAA3151135.1"/>
    </source>
</evidence>
<organism evidence="1 2">
    <name type="scientific">Streptomyces rectiviolaceus</name>
    <dbReference type="NCBI Taxonomy" id="332591"/>
    <lineage>
        <taxon>Bacteria</taxon>
        <taxon>Bacillati</taxon>
        <taxon>Actinomycetota</taxon>
        <taxon>Actinomycetes</taxon>
        <taxon>Kitasatosporales</taxon>
        <taxon>Streptomycetaceae</taxon>
        <taxon>Streptomyces</taxon>
    </lineage>
</organism>
<reference evidence="2" key="1">
    <citation type="journal article" date="2019" name="Int. J. Syst. Evol. Microbiol.">
        <title>The Global Catalogue of Microorganisms (GCM) 10K type strain sequencing project: providing services to taxonomists for standard genome sequencing and annotation.</title>
        <authorList>
            <consortium name="The Broad Institute Genomics Platform"/>
            <consortium name="The Broad Institute Genome Sequencing Center for Infectious Disease"/>
            <person name="Wu L."/>
            <person name="Ma J."/>
        </authorList>
    </citation>
    <scope>NUCLEOTIDE SEQUENCE [LARGE SCALE GENOMIC DNA]</scope>
    <source>
        <strain evidence="2">JCM 9092</strain>
    </source>
</reference>
<dbReference type="Proteomes" id="UP001501637">
    <property type="component" value="Unassembled WGS sequence"/>
</dbReference>
<sequence>MLVAHVVFMESVLPEPVGSGLAFHFFLGLPLHAFPIPSWMDGGTTSTCWRARGFTRVDSALGQVDGVVEGLGPGVARRGRL</sequence>
<gene>
    <name evidence="1" type="ORF">GCM10010449_81810</name>
</gene>